<comment type="caution">
    <text evidence="5">The sequence shown here is derived from an EMBL/GenBank/DDBJ whole genome shotgun (WGS) entry which is preliminary data.</text>
</comment>
<sequence>MKGAIIYFSGTGNTEYVSKLFKEEFKKQSIEIKLIDVSDVDNFSDKQYDFFVFGAPIHVEVFPEYFINWVKNNIKAGNNRPCIIFSTQASKSAPGPYAFKKDAENIGLKVKIISNIEMPNNYYVVAFKRFSNEDVKRVKLAAKNKVSKIVSEFLKGEEKLNPSSNIRSIVGKISYKGFLLYSKGWAKRNLSVNYDKCIKCGICVKKCPTVNITMDNGKIDFKNNCISCQRCIHSCPANAFMYKDKHFDQYKLS</sequence>
<evidence type="ECO:0000313" key="6">
    <source>
        <dbReference type="Proteomes" id="UP000013378"/>
    </source>
</evidence>
<feature type="domain" description="4Fe-4S ferredoxin-type" evidence="4">
    <location>
        <begin position="218"/>
        <end position="245"/>
    </location>
</feature>
<dbReference type="SUPFAM" id="SSF54862">
    <property type="entry name" value="4Fe-4S ferredoxins"/>
    <property type="match status" value="1"/>
</dbReference>
<dbReference type="InterPro" id="IPR029039">
    <property type="entry name" value="Flavoprotein-like_sf"/>
</dbReference>
<evidence type="ECO:0000256" key="3">
    <source>
        <dbReference type="ARBA" id="ARBA00023014"/>
    </source>
</evidence>
<dbReference type="EMBL" id="ARZA01000277">
    <property type="protein sequence ID" value="EOC99389.1"/>
    <property type="molecule type" value="Genomic_DNA"/>
</dbReference>
<gene>
    <name evidence="5" type="ORF">L21TH_2647</name>
</gene>
<dbReference type="InterPro" id="IPR017896">
    <property type="entry name" value="4Fe4S_Fe-S-bd"/>
</dbReference>
<dbReference type="Proteomes" id="UP000013378">
    <property type="component" value="Unassembled WGS sequence"/>
</dbReference>
<dbReference type="InterPro" id="IPR026816">
    <property type="entry name" value="Flavodoxin_dom"/>
</dbReference>
<proteinExistence type="predicted"/>
<dbReference type="eggNOG" id="COG1145">
    <property type="taxonomic scope" value="Bacteria"/>
</dbReference>
<dbReference type="SUPFAM" id="SSF52218">
    <property type="entry name" value="Flavoproteins"/>
    <property type="match status" value="1"/>
</dbReference>
<keyword evidence="2" id="KW-0408">Iron</keyword>
<evidence type="ECO:0000259" key="4">
    <source>
        <dbReference type="PROSITE" id="PS51379"/>
    </source>
</evidence>
<dbReference type="OrthoDB" id="9813995at2"/>
<accession>R1CAP6</accession>
<dbReference type="PROSITE" id="PS51379">
    <property type="entry name" value="4FE4S_FER_2"/>
    <property type="match status" value="2"/>
</dbReference>
<dbReference type="GO" id="GO:0051536">
    <property type="term" value="F:iron-sulfur cluster binding"/>
    <property type="evidence" value="ECO:0007669"/>
    <property type="project" value="UniProtKB-KW"/>
</dbReference>
<protein>
    <submittedName>
        <fullName evidence="5">Ferredoxin</fullName>
    </submittedName>
</protein>
<keyword evidence="3" id="KW-0411">Iron-sulfur</keyword>
<dbReference type="Gene3D" id="3.40.50.360">
    <property type="match status" value="1"/>
</dbReference>
<dbReference type="PANTHER" id="PTHR43122:SF1">
    <property type="entry name" value="IRON-SULFUR-BINDING PROTEIN"/>
    <property type="match status" value="1"/>
</dbReference>
<keyword evidence="1" id="KW-0479">Metal-binding</keyword>
<dbReference type="InterPro" id="IPR047964">
    <property type="entry name" value="EFR1-like"/>
</dbReference>
<dbReference type="eggNOG" id="COG0716">
    <property type="taxonomic scope" value="Bacteria"/>
</dbReference>
<dbReference type="AlphaFoldDB" id="R1CAP6"/>
<evidence type="ECO:0000256" key="1">
    <source>
        <dbReference type="ARBA" id="ARBA00022723"/>
    </source>
</evidence>
<dbReference type="Pfam" id="PF12724">
    <property type="entry name" value="Flavodoxin_5"/>
    <property type="match status" value="1"/>
</dbReference>
<organism evidence="5 6">
    <name type="scientific">Caldisalinibacter kiritimatiensis</name>
    <dbReference type="NCBI Taxonomy" id="1304284"/>
    <lineage>
        <taxon>Bacteria</taxon>
        <taxon>Bacillati</taxon>
        <taxon>Bacillota</taxon>
        <taxon>Tissierellia</taxon>
        <taxon>Tissierellales</taxon>
        <taxon>Thermohalobacteraceae</taxon>
        <taxon>Caldisalinibacter</taxon>
    </lineage>
</organism>
<name>R1CAP6_9FIRM</name>
<evidence type="ECO:0000313" key="5">
    <source>
        <dbReference type="EMBL" id="EOC99389.1"/>
    </source>
</evidence>
<dbReference type="PROSITE" id="PS00198">
    <property type="entry name" value="4FE4S_FER_1"/>
    <property type="match status" value="2"/>
</dbReference>
<reference evidence="5 6" key="1">
    <citation type="journal article" date="2015" name="Geomicrobiol. J.">
        <title>Caldisalinibacter kiritimatiensis gen. nov., sp. nov., a moderately thermohalophilic thiosulfate-reducing bacterium from a hypersaline microbial mat.</title>
        <authorList>
            <person name="Ben Hania W."/>
            <person name="Joseph M."/>
            <person name="Fiebig A."/>
            <person name="Bunk B."/>
            <person name="Klenk H.-P."/>
            <person name="Fardeau M.-L."/>
            <person name="Spring S."/>
        </authorList>
    </citation>
    <scope>NUCLEOTIDE SEQUENCE [LARGE SCALE GENOMIC DNA]</scope>
    <source>
        <strain evidence="5 6">L21-TH-D2</strain>
    </source>
</reference>
<keyword evidence="6" id="KW-1185">Reference proteome</keyword>
<dbReference type="GO" id="GO:0046872">
    <property type="term" value="F:metal ion binding"/>
    <property type="evidence" value="ECO:0007669"/>
    <property type="project" value="UniProtKB-KW"/>
</dbReference>
<dbReference type="PANTHER" id="PTHR43122">
    <property type="entry name" value="FERREDOXIN SUBUNIT OF PYRUVATE:FLAVODOXIN OXIDOREDUCTASE-RELATED"/>
    <property type="match status" value="1"/>
</dbReference>
<dbReference type="RefSeq" id="WP_006317394.1">
    <property type="nucleotide sequence ID" value="NZ_ARZA01000277.1"/>
</dbReference>
<dbReference type="Gene3D" id="3.30.70.20">
    <property type="match status" value="1"/>
</dbReference>
<dbReference type="STRING" id="1304284.L21TH_2647"/>
<dbReference type="InterPro" id="IPR017900">
    <property type="entry name" value="4Fe4S_Fe_S_CS"/>
</dbReference>
<evidence type="ECO:0000256" key="2">
    <source>
        <dbReference type="ARBA" id="ARBA00023004"/>
    </source>
</evidence>
<dbReference type="Pfam" id="PF13187">
    <property type="entry name" value="Fer4_9"/>
    <property type="match status" value="1"/>
</dbReference>
<feature type="domain" description="4Fe-4S ferredoxin-type" evidence="4">
    <location>
        <begin position="188"/>
        <end position="217"/>
    </location>
</feature>
<dbReference type="NCBIfam" id="NF038196">
    <property type="entry name" value="ferrodoxin_EFR1"/>
    <property type="match status" value="1"/>
</dbReference>